<dbReference type="PRINTS" id="PR00081">
    <property type="entry name" value="GDHRDH"/>
</dbReference>
<comment type="similarity">
    <text evidence="1 3">Belongs to the short-chain dehydrogenases/reductases (SDR) family.</text>
</comment>
<proteinExistence type="inferred from homology"/>
<dbReference type="GO" id="GO:0016020">
    <property type="term" value="C:membrane"/>
    <property type="evidence" value="ECO:0007669"/>
    <property type="project" value="TreeGrafter"/>
</dbReference>
<dbReference type="PRINTS" id="PR00080">
    <property type="entry name" value="SDRFAMILY"/>
</dbReference>
<keyword evidence="5" id="KW-1185">Reference proteome</keyword>
<dbReference type="InterPro" id="IPR002347">
    <property type="entry name" value="SDR_fam"/>
</dbReference>
<evidence type="ECO:0000256" key="2">
    <source>
        <dbReference type="ARBA" id="ARBA00023002"/>
    </source>
</evidence>
<dbReference type="RefSeq" id="WP_135765310.1">
    <property type="nucleotide sequence ID" value="NZ_RQHV01000061.1"/>
</dbReference>
<dbReference type="PROSITE" id="PS00061">
    <property type="entry name" value="ADH_SHORT"/>
    <property type="match status" value="1"/>
</dbReference>
<reference evidence="4" key="1">
    <citation type="journal article" date="2019" name="PLoS Negl. Trop. Dis.">
        <title>Revisiting the worldwide diversity of Leptospira species in the environment.</title>
        <authorList>
            <person name="Vincent A.T."/>
            <person name="Schiettekatte O."/>
            <person name="Bourhy P."/>
            <person name="Veyrier F.J."/>
            <person name="Picardeau M."/>
        </authorList>
    </citation>
    <scope>NUCLEOTIDE SEQUENCE [LARGE SCALE GENOMIC DNA]</scope>
    <source>
        <strain evidence="4">201400974</strain>
    </source>
</reference>
<dbReference type="Gene3D" id="3.40.50.720">
    <property type="entry name" value="NAD(P)-binding Rossmann-like Domain"/>
    <property type="match status" value="1"/>
</dbReference>
<dbReference type="InterPro" id="IPR036291">
    <property type="entry name" value="NAD(P)-bd_dom_sf"/>
</dbReference>
<evidence type="ECO:0000256" key="1">
    <source>
        <dbReference type="ARBA" id="ARBA00006484"/>
    </source>
</evidence>
<evidence type="ECO:0000313" key="5">
    <source>
        <dbReference type="Proteomes" id="UP000298264"/>
    </source>
</evidence>
<dbReference type="GO" id="GO:0016491">
    <property type="term" value="F:oxidoreductase activity"/>
    <property type="evidence" value="ECO:0007669"/>
    <property type="project" value="UniProtKB-KW"/>
</dbReference>
<keyword evidence="2" id="KW-0560">Oxidoreductase</keyword>
<comment type="caution">
    <text evidence="4">The sequence shown here is derived from an EMBL/GenBank/DDBJ whole genome shotgun (WGS) entry which is preliminary data.</text>
</comment>
<dbReference type="EMBL" id="RQHV01000061">
    <property type="protein sequence ID" value="TGN08358.1"/>
    <property type="molecule type" value="Genomic_DNA"/>
</dbReference>
<dbReference type="PANTHER" id="PTHR44196">
    <property type="entry name" value="DEHYDROGENASE/REDUCTASE SDR FAMILY MEMBER 7B"/>
    <property type="match status" value="1"/>
</dbReference>
<sequence length="270" mass="29589">MKKVVILTGAGGGIGITTAKELQKEGYLLCLTDLPKSLESLKKNHPELIKEASLFPCDIRDLKQIKKTIKSVIAKFGKIDILINNAGVMRPEGFIETSYEEIEEQIQVNLFGTIYFTKECFPFLKVSQGKIIIISSLAGVVPAPNHSIYSATKFALRSLSLSLGLELKSHGIGVVSVLPGTIDSPMTNYMAARNSSPMAYLNPPISPTYVSRAIRKAIDSKSPEIYVPYSQGLMAKIGLFSPSLLSKIYPMMAKKGISNLKKWSEEGIFK</sequence>
<protein>
    <submittedName>
        <fullName evidence="4">SDR family oxidoreductase</fullName>
    </submittedName>
</protein>
<dbReference type="SUPFAM" id="SSF51735">
    <property type="entry name" value="NAD(P)-binding Rossmann-fold domains"/>
    <property type="match status" value="1"/>
</dbReference>
<evidence type="ECO:0000313" key="4">
    <source>
        <dbReference type="EMBL" id="TGN08358.1"/>
    </source>
</evidence>
<dbReference type="Proteomes" id="UP000298264">
    <property type="component" value="Unassembled WGS sequence"/>
</dbReference>
<dbReference type="AlphaFoldDB" id="A0A4V3JWV4"/>
<dbReference type="InterPro" id="IPR020904">
    <property type="entry name" value="Sc_DH/Rdtase_CS"/>
</dbReference>
<dbReference type="Pfam" id="PF00106">
    <property type="entry name" value="adh_short"/>
    <property type="match status" value="1"/>
</dbReference>
<dbReference type="OrthoDB" id="9793345at2"/>
<dbReference type="CDD" id="cd05233">
    <property type="entry name" value="SDR_c"/>
    <property type="match status" value="1"/>
</dbReference>
<name>A0A4V3JWV4_9LEPT</name>
<evidence type="ECO:0000256" key="3">
    <source>
        <dbReference type="RuleBase" id="RU000363"/>
    </source>
</evidence>
<accession>A0A4V3JWV4</accession>
<organism evidence="4 5">
    <name type="scientific">Leptospira ilyithenensis</name>
    <dbReference type="NCBI Taxonomy" id="2484901"/>
    <lineage>
        <taxon>Bacteria</taxon>
        <taxon>Pseudomonadati</taxon>
        <taxon>Spirochaetota</taxon>
        <taxon>Spirochaetia</taxon>
        <taxon>Leptospirales</taxon>
        <taxon>Leptospiraceae</taxon>
        <taxon>Leptospira</taxon>
    </lineage>
</organism>
<dbReference type="PANTHER" id="PTHR44196:SF1">
    <property type="entry name" value="DEHYDROGENASE_REDUCTASE SDR FAMILY MEMBER 7B"/>
    <property type="match status" value="1"/>
</dbReference>
<gene>
    <name evidence="4" type="ORF">EHS11_15750</name>
</gene>